<evidence type="ECO:0000313" key="1">
    <source>
        <dbReference type="EMBL" id="SMO44477.1"/>
    </source>
</evidence>
<accession>A0A521BBL3</accession>
<protein>
    <submittedName>
        <fullName evidence="1">Uncharacterized protein</fullName>
    </submittedName>
</protein>
<sequence length="75" mass="8680">MDTLHYNTGDMILTINYPIDESGHYCIETEDDTELGHLYIDDFDEHHHTPVWKGTTEEVNIIAAELGEFIERSDL</sequence>
<reference evidence="1 2" key="1">
    <citation type="submission" date="2017-05" db="EMBL/GenBank/DDBJ databases">
        <authorList>
            <person name="Varghese N."/>
            <person name="Submissions S."/>
        </authorList>
    </citation>
    <scope>NUCLEOTIDE SEQUENCE [LARGE SCALE GENOMIC DNA]</scope>
    <source>
        <strain evidence="1 2">DSM 19036</strain>
    </source>
</reference>
<gene>
    <name evidence="1" type="ORF">SAMN06265348_102172</name>
</gene>
<dbReference type="EMBL" id="FXTN01000002">
    <property type="protein sequence ID" value="SMO44477.1"/>
    <property type="molecule type" value="Genomic_DNA"/>
</dbReference>
<dbReference type="Proteomes" id="UP000320300">
    <property type="component" value="Unassembled WGS sequence"/>
</dbReference>
<dbReference type="OrthoDB" id="9849034at2"/>
<proteinExistence type="predicted"/>
<dbReference type="AlphaFoldDB" id="A0A521BBL3"/>
<organism evidence="1 2">
    <name type="scientific">Pedobacter westerhofensis</name>
    <dbReference type="NCBI Taxonomy" id="425512"/>
    <lineage>
        <taxon>Bacteria</taxon>
        <taxon>Pseudomonadati</taxon>
        <taxon>Bacteroidota</taxon>
        <taxon>Sphingobacteriia</taxon>
        <taxon>Sphingobacteriales</taxon>
        <taxon>Sphingobacteriaceae</taxon>
        <taxon>Pedobacter</taxon>
    </lineage>
</organism>
<evidence type="ECO:0000313" key="2">
    <source>
        <dbReference type="Proteomes" id="UP000320300"/>
    </source>
</evidence>
<name>A0A521BBL3_9SPHI</name>
<dbReference type="RefSeq" id="WP_142526860.1">
    <property type="nucleotide sequence ID" value="NZ_CBCSJO010000003.1"/>
</dbReference>
<keyword evidence="2" id="KW-1185">Reference proteome</keyword>